<keyword evidence="1" id="KW-0175">Coiled coil</keyword>
<evidence type="ECO:0000256" key="1">
    <source>
        <dbReference type="SAM" id="Coils"/>
    </source>
</evidence>
<dbReference type="Pfam" id="PF00990">
    <property type="entry name" value="GGDEF"/>
    <property type="match status" value="1"/>
</dbReference>
<dbReference type="GO" id="GO:0005886">
    <property type="term" value="C:plasma membrane"/>
    <property type="evidence" value="ECO:0007669"/>
    <property type="project" value="TreeGrafter"/>
</dbReference>
<dbReference type="EMBL" id="JPVO01000030">
    <property type="protein sequence ID" value="KGR78612.1"/>
    <property type="molecule type" value="Genomic_DNA"/>
</dbReference>
<keyword evidence="5" id="KW-1185">Reference proteome</keyword>
<feature type="transmembrane region" description="Helical" evidence="2">
    <location>
        <begin position="164"/>
        <end position="182"/>
    </location>
</feature>
<keyword evidence="2" id="KW-1133">Transmembrane helix</keyword>
<name>A0A0A3IUV3_9BACL</name>
<feature type="coiled-coil region" evidence="1">
    <location>
        <begin position="196"/>
        <end position="223"/>
    </location>
</feature>
<dbReference type="InterPro" id="IPR000160">
    <property type="entry name" value="GGDEF_dom"/>
</dbReference>
<feature type="transmembrane region" description="Helical" evidence="2">
    <location>
        <begin position="118"/>
        <end position="136"/>
    </location>
</feature>
<feature type="transmembrane region" description="Helical" evidence="2">
    <location>
        <begin position="58"/>
        <end position="75"/>
    </location>
</feature>
<dbReference type="GO" id="GO:1902201">
    <property type="term" value="P:negative regulation of bacterial-type flagellum-dependent cell motility"/>
    <property type="evidence" value="ECO:0007669"/>
    <property type="project" value="TreeGrafter"/>
</dbReference>
<dbReference type="AlphaFoldDB" id="A0A0A3IUV3"/>
<dbReference type="STRING" id="1384057.CD33_01095"/>
<dbReference type="PANTHER" id="PTHR45138:SF9">
    <property type="entry name" value="DIGUANYLATE CYCLASE DGCM-RELATED"/>
    <property type="match status" value="1"/>
</dbReference>
<dbReference type="SUPFAM" id="SSF55073">
    <property type="entry name" value="Nucleotide cyclase"/>
    <property type="match status" value="1"/>
</dbReference>
<dbReference type="PANTHER" id="PTHR45138">
    <property type="entry name" value="REGULATORY COMPONENTS OF SENSORY TRANSDUCTION SYSTEM"/>
    <property type="match status" value="1"/>
</dbReference>
<dbReference type="SMART" id="SM00267">
    <property type="entry name" value="GGDEF"/>
    <property type="match status" value="1"/>
</dbReference>
<dbReference type="NCBIfam" id="TIGR00254">
    <property type="entry name" value="GGDEF"/>
    <property type="match status" value="1"/>
</dbReference>
<feature type="domain" description="GGDEF" evidence="3">
    <location>
        <begin position="254"/>
        <end position="391"/>
    </location>
</feature>
<comment type="caution">
    <text evidence="4">The sequence shown here is derived from an EMBL/GenBank/DDBJ whole genome shotgun (WGS) entry which is preliminary data.</text>
</comment>
<dbReference type="InterPro" id="IPR043128">
    <property type="entry name" value="Rev_trsase/Diguanyl_cyclase"/>
</dbReference>
<evidence type="ECO:0000313" key="5">
    <source>
        <dbReference type="Proteomes" id="UP000030408"/>
    </source>
</evidence>
<accession>A0A0A3IUV3</accession>
<feature type="transmembrane region" description="Helical" evidence="2">
    <location>
        <begin position="29"/>
        <end position="46"/>
    </location>
</feature>
<dbReference type="PROSITE" id="PS50887">
    <property type="entry name" value="GGDEF"/>
    <property type="match status" value="1"/>
</dbReference>
<sequence>MKIKREEESNVEVGILGYNLKKLSLINKIYLIIFFIMIVFTISGLFSSTEPSYPLSPVLFQYLITFIVGSAYYYLLDFKKVIVTASNYKKMKLLFSFFIFYFFNLAALLPFIEENLYHPIFIYSLILLSAIPLLVITKIELLILLSISCIMLGFRFQAEHESLLSTQMIPLGILLLISFFISRHTHFAYMRSLGLLKNMEEEVRILRNKTAFLKEAIRQLELENKLDPLTNLYNRRAYNDYLLDLQEGIGKTIHSFSVIMVDVDCFKLYNDTYGHVKGDEVLVKIGGLLNSISEEFGCFVGRFGGEEFVIMLPNECNKVVESICCRIKVGVFKLNIQHLSSTVDKVVTVSIGACTMATPQLEDVHECIREADGALYRVKESGRNGYEYRREFEAAKSGTSIVK</sequence>
<organism evidence="4 5">
    <name type="scientific">Ureibacillus sinduriensis BLB-1 = JCM 15800</name>
    <dbReference type="NCBI Taxonomy" id="1384057"/>
    <lineage>
        <taxon>Bacteria</taxon>
        <taxon>Bacillati</taxon>
        <taxon>Bacillota</taxon>
        <taxon>Bacilli</taxon>
        <taxon>Bacillales</taxon>
        <taxon>Caryophanaceae</taxon>
        <taxon>Ureibacillus</taxon>
    </lineage>
</organism>
<dbReference type="InterPro" id="IPR029787">
    <property type="entry name" value="Nucleotide_cyclase"/>
</dbReference>
<dbReference type="OrthoDB" id="9759607at2"/>
<keyword evidence="2" id="KW-0812">Transmembrane</keyword>
<dbReference type="GO" id="GO:0052621">
    <property type="term" value="F:diguanylate cyclase activity"/>
    <property type="evidence" value="ECO:0007669"/>
    <property type="project" value="TreeGrafter"/>
</dbReference>
<dbReference type="CDD" id="cd01949">
    <property type="entry name" value="GGDEF"/>
    <property type="match status" value="1"/>
</dbReference>
<dbReference type="GO" id="GO:0043709">
    <property type="term" value="P:cell adhesion involved in single-species biofilm formation"/>
    <property type="evidence" value="ECO:0007669"/>
    <property type="project" value="TreeGrafter"/>
</dbReference>
<dbReference type="FunFam" id="3.30.70.270:FF:000001">
    <property type="entry name" value="Diguanylate cyclase domain protein"/>
    <property type="match status" value="1"/>
</dbReference>
<dbReference type="InterPro" id="IPR050469">
    <property type="entry name" value="Diguanylate_Cyclase"/>
</dbReference>
<evidence type="ECO:0000313" key="4">
    <source>
        <dbReference type="EMBL" id="KGR78612.1"/>
    </source>
</evidence>
<reference evidence="4 5" key="1">
    <citation type="submission" date="2014-02" db="EMBL/GenBank/DDBJ databases">
        <title>Draft genome sequence of Lysinibacillus sinduriensis JCM 15800.</title>
        <authorList>
            <person name="Zhang F."/>
            <person name="Wang G."/>
            <person name="Zhang L."/>
        </authorList>
    </citation>
    <scope>NUCLEOTIDE SEQUENCE [LARGE SCALE GENOMIC DNA]</scope>
    <source>
        <strain evidence="4 5">JCM 15800</strain>
    </source>
</reference>
<dbReference type="RefSeq" id="WP_052129872.1">
    <property type="nucleotide sequence ID" value="NZ_AVCY01000026.1"/>
</dbReference>
<protein>
    <recommendedName>
        <fullName evidence="3">GGDEF domain-containing protein</fullName>
    </recommendedName>
</protein>
<gene>
    <name evidence="4" type="ORF">CD33_01095</name>
</gene>
<keyword evidence="2" id="KW-0472">Membrane</keyword>
<dbReference type="Gene3D" id="3.30.70.270">
    <property type="match status" value="1"/>
</dbReference>
<dbReference type="eggNOG" id="COG3706">
    <property type="taxonomic scope" value="Bacteria"/>
</dbReference>
<feature type="transmembrane region" description="Helical" evidence="2">
    <location>
        <begin position="141"/>
        <end position="158"/>
    </location>
</feature>
<feature type="transmembrane region" description="Helical" evidence="2">
    <location>
        <begin position="95"/>
        <end position="112"/>
    </location>
</feature>
<dbReference type="Proteomes" id="UP000030408">
    <property type="component" value="Unassembled WGS sequence"/>
</dbReference>
<proteinExistence type="predicted"/>
<evidence type="ECO:0000259" key="3">
    <source>
        <dbReference type="PROSITE" id="PS50887"/>
    </source>
</evidence>
<evidence type="ECO:0000256" key="2">
    <source>
        <dbReference type="SAM" id="Phobius"/>
    </source>
</evidence>